<feature type="region of interest" description="Disordered" evidence="1">
    <location>
        <begin position="220"/>
        <end position="269"/>
    </location>
</feature>
<feature type="compositionally biased region" description="Basic and acidic residues" evidence="1">
    <location>
        <begin position="251"/>
        <end position="261"/>
    </location>
</feature>
<dbReference type="Proteomes" id="UP001234787">
    <property type="component" value="Unassembled WGS sequence"/>
</dbReference>
<evidence type="ECO:0000313" key="3">
    <source>
        <dbReference type="Proteomes" id="UP001234787"/>
    </source>
</evidence>
<organism evidence="2 3">
    <name type="scientific">Cryptomeria japonica</name>
    <name type="common">Japanese cedar</name>
    <name type="synonym">Cupressus japonica</name>
    <dbReference type="NCBI Taxonomy" id="3369"/>
    <lineage>
        <taxon>Eukaryota</taxon>
        <taxon>Viridiplantae</taxon>
        <taxon>Streptophyta</taxon>
        <taxon>Embryophyta</taxon>
        <taxon>Tracheophyta</taxon>
        <taxon>Spermatophyta</taxon>
        <taxon>Pinopsida</taxon>
        <taxon>Pinidae</taxon>
        <taxon>Conifers II</taxon>
        <taxon>Cupressales</taxon>
        <taxon>Cupressaceae</taxon>
        <taxon>Cryptomeria</taxon>
    </lineage>
</organism>
<proteinExistence type="predicted"/>
<evidence type="ECO:0000256" key="1">
    <source>
        <dbReference type="SAM" id="MobiDB-lite"/>
    </source>
</evidence>
<keyword evidence="3" id="KW-1185">Reference proteome</keyword>
<evidence type="ECO:0000313" key="2">
    <source>
        <dbReference type="EMBL" id="GLJ58940.1"/>
    </source>
</evidence>
<dbReference type="EMBL" id="BSEH01000612">
    <property type="protein sequence ID" value="GLJ58940.1"/>
    <property type="molecule type" value="Genomic_DNA"/>
</dbReference>
<comment type="caution">
    <text evidence="2">The sequence shown here is derived from an EMBL/GenBank/DDBJ whole genome shotgun (WGS) entry which is preliminary data.</text>
</comment>
<protein>
    <submittedName>
        <fullName evidence="2">Uncharacterized protein</fullName>
    </submittedName>
</protein>
<reference evidence="2" key="1">
    <citation type="submission" date="2022-12" db="EMBL/GenBank/DDBJ databases">
        <title>Chromosome-Level Genome Assembly of Japanese Cedar (Cryptomeriajaponica D. Don).</title>
        <authorList>
            <person name="Fujino T."/>
            <person name="Yamaguchi K."/>
            <person name="Yokoyama T."/>
            <person name="Hamanaka T."/>
            <person name="Harazono Y."/>
            <person name="Kamada H."/>
            <person name="Kobayashi W."/>
            <person name="Ujino-Ihara T."/>
            <person name="Uchiyama K."/>
            <person name="Matsumoto A."/>
            <person name="Izuno A."/>
            <person name="Tsumura Y."/>
            <person name="Toyoda A."/>
            <person name="Shigenobu S."/>
            <person name="Moriguchi Y."/>
            <person name="Ueno S."/>
            <person name="Kasahara M."/>
        </authorList>
    </citation>
    <scope>NUCLEOTIDE SEQUENCE</scope>
</reference>
<feature type="compositionally biased region" description="Polar residues" evidence="1">
    <location>
        <begin position="118"/>
        <end position="135"/>
    </location>
</feature>
<sequence>MEHPRWSSEGWMANKLIWNWVNEGRSALGNRIGFRLTKRDARSDRGWESLFLSTYESGHSHMSKWRGRRELATDGCKIQLASSSLPTESESEGCEGPNEGGFSSGIESGNAGEEVTAPTGTASLTEETQPSSSAITLPAAAVPASETKELVSSIAGERETESCVTAATTIAIEGSGEGRENPDNNPVGPWILSSSGTIANSSVGTERPAVSAGAGSRIPVLPSGRPRKAILEPGVGSEVSVFPGGDPGVSARKEIRSRELSPTHPPTIV</sequence>
<gene>
    <name evidence="2" type="ORF">SUGI_1485470</name>
</gene>
<accession>A0AAD3NNF7</accession>
<dbReference type="AlphaFoldDB" id="A0AAD3NNF7"/>
<name>A0AAD3NNF7_CRYJA</name>
<feature type="region of interest" description="Disordered" evidence="1">
    <location>
        <begin position="81"/>
        <end position="144"/>
    </location>
</feature>